<dbReference type="PANTHER" id="PTHR23151">
    <property type="entry name" value="DIHYDROLIPOAMIDE ACETYL/SUCCINYL-TRANSFERASE-RELATED"/>
    <property type="match status" value="1"/>
</dbReference>
<dbReference type="InterPro" id="IPR036625">
    <property type="entry name" value="E3-bd_dom_sf"/>
</dbReference>
<dbReference type="CDD" id="cd06849">
    <property type="entry name" value="lipoyl_domain"/>
    <property type="match status" value="2"/>
</dbReference>
<dbReference type="PANTHER" id="PTHR23151:SF90">
    <property type="entry name" value="DIHYDROLIPOYLLYSINE-RESIDUE ACETYLTRANSFERASE COMPONENT OF PYRUVATE DEHYDROGENASE COMPLEX, MITOCHONDRIAL-RELATED"/>
    <property type="match status" value="1"/>
</dbReference>
<comment type="caution">
    <text evidence="5">The sequence shown here is derived from an EMBL/GenBank/DDBJ whole genome shotgun (WGS) entry which is preliminary data.</text>
</comment>
<keyword evidence="2" id="KW-0450">Lipoyl</keyword>
<dbReference type="OrthoDB" id="9804723at2"/>
<reference evidence="5 6" key="1">
    <citation type="submission" date="2018-05" db="EMBL/GenBank/DDBJ databases">
        <title>Rhodobacteraceae gen. nov., sp. nov. isolated from sea water.</title>
        <authorList>
            <person name="Ren Y."/>
        </authorList>
    </citation>
    <scope>NUCLEOTIDE SEQUENCE [LARGE SCALE GENOMIC DNA]</scope>
    <source>
        <strain evidence="5 6">TG-679</strain>
    </source>
</reference>
<sequence length="454" mass="45584">MPHEVIMPALGMAQDSGVLVAWLKAPGDPVKAGDALMEVETDKATMEVEAAHDGFLTDLRASEGEAVPVGDVVALISETPEGSGTPEPKAEPADGPAEASEGSGAGAALPEGRQVIMPALGMAQDTGLIVGWSVQPGTKVGADDVLLEVETDKSTMEVPAGHDGYLAAVLAAEGEDVPVGEVIAVISADKPDAPVQRSRADAPAAAAPAAKAPEAPTAAPAPQATREAQAQEAGPAPARRIAPDTGGRILASPKARRLAAQEGLDLARLVAEGVPQPFHVADLDTLRAMPPAAAETPAAATASGGAQCLTAEIDGAALAGFTDWLARETGHSAPRAAALAAFAAAAWHEAGGTSGAVSVEVPGVGPARAFDVAPGTPLAALAPGDATPAVILRDLARTAITGVQLGSEAVPVLSLTRQGDLMRVTLEGRMPPPQAITFLNAFAARLADPLRHIL</sequence>
<protein>
    <submittedName>
        <fullName evidence="5">Pyruvate dehydrogenase</fullName>
    </submittedName>
</protein>
<evidence type="ECO:0000256" key="3">
    <source>
        <dbReference type="SAM" id="MobiDB-lite"/>
    </source>
</evidence>
<dbReference type="EMBL" id="QGKU01000066">
    <property type="protein sequence ID" value="PWR00947.1"/>
    <property type="molecule type" value="Genomic_DNA"/>
</dbReference>
<keyword evidence="5" id="KW-0670">Pyruvate</keyword>
<comment type="cofactor">
    <cofactor evidence="1">
        <name>(R)-lipoate</name>
        <dbReference type="ChEBI" id="CHEBI:83088"/>
    </cofactor>
</comment>
<feature type="domain" description="Lipoyl-binding" evidence="4">
    <location>
        <begin position="112"/>
        <end position="187"/>
    </location>
</feature>
<accession>A0A2V2LCG0</accession>
<dbReference type="InterPro" id="IPR003016">
    <property type="entry name" value="2-oxoA_DH_lipoyl-BS"/>
</dbReference>
<feature type="region of interest" description="Disordered" evidence="3">
    <location>
        <begin position="191"/>
        <end position="247"/>
    </location>
</feature>
<feature type="compositionally biased region" description="Low complexity" evidence="3">
    <location>
        <begin position="201"/>
        <end position="239"/>
    </location>
</feature>
<dbReference type="Gene3D" id="4.10.320.10">
    <property type="entry name" value="E3-binding domain"/>
    <property type="match status" value="1"/>
</dbReference>
<dbReference type="Gene3D" id="2.40.50.100">
    <property type="match status" value="2"/>
</dbReference>
<evidence type="ECO:0000313" key="6">
    <source>
        <dbReference type="Proteomes" id="UP000245680"/>
    </source>
</evidence>
<dbReference type="PROSITE" id="PS50968">
    <property type="entry name" value="BIOTINYL_LIPOYL"/>
    <property type="match status" value="2"/>
</dbReference>
<dbReference type="AlphaFoldDB" id="A0A2V2LCG0"/>
<dbReference type="GO" id="GO:0006086">
    <property type="term" value="P:pyruvate decarboxylation to acetyl-CoA"/>
    <property type="evidence" value="ECO:0007669"/>
    <property type="project" value="InterPro"/>
</dbReference>
<evidence type="ECO:0000256" key="2">
    <source>
        <dbReference type="ARBA" id="ARBA00022823"/>
    </source>
</evidence>
<dbReference type="GO" id="GO:0004742">
    <property type="term" value="F:dihydrolipoyllysine-residue acetyltransferase activity"/>
    <property type="evidence" value="ECO:0007669"/>
    <property type="project" value="TreeGrafter"/>
</dbReference>
<dbReference type="Proteomes" id="UP000245680">
    <property type="component" value="Unassembled WGS sequence"/>
</dbReference>
<dbReference type="SUPFAM" id="SSF51230">
    <property type="entry name" value="Single hybrid motif"/>
    <property type="match status" value="2"/>
</dbReference>
<gene>
    <name evidence="5" type="ORF">DKT77_19410</name>
</gene>
<dbReference type="InterPro" id="IPR000089">
    <property type="entry name" value="Biotin_lipoyl"/>
</dbReference>
<keyword evidence="6" id="KW-1185">Reference proteome</keyword>
<name>A0A2V2LCG0_9RHOB</name>
<organism evidence="5 6">
    <name type="scientific">Meridianimarinicoccus roseus</name>
    <dbReference type="NCBI Taxonomy" id="2072018"/>
    <lineage>
        <taxon>Bacteria</taxon>
        <taxon>Pseudomonadati</taxon>
        <taxon>Pseudomonadota</taxon>
        <taxon>Alphaproteobacteria</taxon>
        <taxon>Rhodobacterales</taxon>
        <taxon>Paracoccaceae</taxon>
        <taxon>Meridianimarinicoccus</taxon>
    </lineage>
</organism>
<proteinExistence type="predicted"/>
<dbReference type="GO" id="GO:0045254">
    <property type="term" value="C:pyruvate dehydrogenase complex"/>
    <property type="evidence" value="ECO:0007669"/>
    <property type="project" value="InterPro"/>
</dbReference>
<feature type="domain" description="Lipoyl-binding" evidence="4">
    <location>
        <begin position="2"/>
        <end position="77"/>
    </location>
</feature>
<dbReference type="InterPro" id="IPR011053">
    <property type="entry name" value="Single_hybrid_motif"/>
</dbReference>
<dbReference type="Pfam" id="PF00364">
    <property type="entry name" value="Biotin_lipoyl"/>
    <property type="match status" value="2"/>
</dbReference>
<evidence type="ECO:0000313" key="5">
    <source>
        <dbReference type="EMBL" id="PWR00947.1"/>
    </source>
</evidence>
<feature type="region of interest" description="Disordered" evidence="3">
    <location>
        <begin position="78"/>
        <end position="107"/>
    </location>
</feature>
<evidence type="ECO:0000256" key="1">
    <source>
        <dbReference type="ARBA" id="ARBA00001938"/>
    </source>
</evidence>
<dbReference type="InterPro" id="IPR045257">
    <property type="entry name" value="E2/Pdx1"/>
</dbReference>
<dbReference type="RefSeq" id="WP_109813300.1">
    <property type="nucleotide sequence ID" value="NZ_QGKU01000066.1"/>
</dbReference>
<feature type="compositionally biased region" description="Low complexity" evidence="3">
    <location>
        <begin position="95"/>
        <end position="107"/>
    </location>
</feature>
<evidence type="ECO:0000259" key="4">
    <source>
        <dbReference type="PROSITE" id="PS50968"/>
    </source>
</evidence>
<dbReference type="PROSITE" id="PS00189">
    <property type="entry name" value="LIPOYL"/>
    <property type="match status" value="2"/>
</dbReference>